<dbReference type="SUPFAM" id="SSF52540">
    <property type="entry name" value="P-loop containing nucleoside triphosphate hydrolases"/>
    <property type="match status" value="1"/>
</dbReference>
<keyword evidence="1" id="KW-0175">Coiled coil</keyword>
<feature type="region of interest" description="Disordered" evidence="2">
    <location>
        <begin position="432"/>
        <end position="565"/>
    </location>
</feature>
<reference evidence="4" key="1">
    <citation type="submission" date="2023-07" db="EMBL/GenBank/DDBJ databases">
        <title>30 novel species of actinomycetes from the DSMZ collection.</title>
        <authorList>
            <person name="Nouioui I."/>
        </authorList>
    </citation>
    <scope>NUCLEOTIDE SEQUENCE [LARGE SCALE GENOMIC DNA]</scope>
    <source>
        <strain evidence="4">DSM 40932</strain>
    </source>
</reference>
<protein>
    <recommendedName>
        <fullName evidence="5">AAA+ ATPase domain-containing protein</fullName>
    </recommendedName>
</protein>
<keyword evidence="4" id="KW-1185">Reference proteome</keyword>
<evidence type="ECO:0000256" key="2">
    <source>
        <dbReference type="SAM" id="MobiDB-lite"/>
    </source>
</evidence>
<dbReference type="RefSeq" id="WP_311599419.1">
    <property type="nucleotide sequence ID" value="NZ_JAVRFG010000014.1"/>
</dbReference>
<evidence type="ECO:0008006" key="5">
    <source>
        <dbReference type="Google" id="ProtNLM"/>
    </source>
</evidence>
<evidence type="ECO:0000313" key="3">
    <source>
        <dbReference type="EMBL" id="MDT0491509.1"/>
    </source>
</evidence>
<name>A0ABU2W0Z2_9ACTN</name>
<gene>
    <name evidence="3" type="ORF">RM717_13435</name>
</gene>
<dbReference type="Gene3D" id="3.40.50.300">
    <property type="entry name" value="P-loop containing nucleotide triphosphate hydrolases"/>
    <property type="match status" value="1"/>
</dbReference>
<organism evidence="3 4">
    <name type="scientific">Streptomyces stephensoniae</name>
    <dbReference type="NCBI Taxonomy" id="3375367"/>
    <lineage>
        <taxon>Bacteria</taxon>
        <taxon>Bacillati</taxon>
        <taxon>Actinomycetota</taxon>
        <taxon>Actinomycetes</taxon>
        <taxon>Kitasatosporales</taxon>
        <taxon>Streptomycetaceae</taxon>
        <taxon>Streptomyces</taxon>
    </lineage>
</organism>
<dbReference type="InterPro" id="IPR027417">
    <property type="entry name" value="P-loop_NTPase"/>
</dbReference>
<evidence type="ECO:0000313" key="4">
    <source>
        <dbReference type="Proteomes" id="UP001180556"/>
    </source>
</evidence>
<dbReference type="EMBL" id="JAVRFG010000014">
    <property type="protein sequence ID" value="MDT0491509.1"/>
    <property type="molecule type" value="Genomic_DNA"/>
</dbReference>
<dbReference type="Proteomes" id="UP001180556">
    <property type="component" value="Unassembled WGS sequence"/>
</dbReference>
<evidence type="ECO:0000256" key="1">
    <source>
        <dbReference type="SAM" id="Coils"/>
    </source>
</evidence>
<sequence length="2051" mass="222826">MHLCEELEIPFSVVERASDTPALTDALEALAQALRTLPPPVGAAVEKLEQVDVEHALNSMPMQWRRHILGALRIPVAGTRVSPALCRDVLTRMSRDPSSAKSRHAAAHLTQPLLNDLLAAADSTEPLTRRWSPGLLRLAGWSHLRVAADDASLWLWALDQPWMTDSLPIKSISSVREAAQRVAELSPAPQLPQREDDATGTRAEPILTTPLEELVDHDGAVEAQPDPAALTVAVERVEQALTAAREPVRRLADSVSAQIRPADADLVSLHELTAAFDEALAGLRAYGVEPAPDLGSLRKGTVSVVEALDSEALRIRLADVDRLDRAPGATVSAVVLSEAREAARALLARADWSQQDRSDAEALRMLLRMVELAHSGEERSADILALLQEMSAKSATFLVLAAQYGGLTLEPAPDADLADSSGMGLKANTETTAGVAPGASAGTGSDPQPGETLRAEATKSPGTLDASSHGSPQSYVSPRTTEPGRDSTGKGHPAQPADRGVGSGPRRGPTPGEAQQPVDHSAQPGAPSYPAEPMPAPRSAQPAVARTGLPQQRPHPAGDTVMKSESVPVLGDSPEAALAPLVAEQRFGAAAALAEQNAEPGFRTAALRTSAYALALRSSSGDCASRVRAELAGMDIDALVRSRPDAALVTAALLRIVLVTGDAETSAPLQQVAAVLPPSLVSVADEVSRCALQSMLLHSPPLALARGTAELERSLQEAREECRQSLEQLPRIRFNRATEITRLWLAPTGLIGSLLRRAADDDRDRLDEVADGVRTLTHGSGLQDELNEVDRRLMKSSRSRLEGPARQNLLRLMNDRLRTAEKWVVAARALDAGANDWSVDQVQAMRGAVLALRDHVLDDLAVQSLAGDTYAQAAMRAAADSLRHTFDLLAGDSRLDPAEYSAEVVLGIDLLKLPGVRVEEGTGRVIPPELTAESITEAAERSWLDVIDSHRKAERFDLADHLLRLSEMSLLPPGPNGYEELTDESVHRALREAARDTVAALEGKRRRLEDSLRRTRVNGVFKEEEERDFEHRLQTPALTTKSDLASARQRLDALSEELERAHATATAKLRARLMEIPGLKTEDVARVTPLLDDGDLLTAEELISHLSNGESIPDTRYGEHPLNAFFPSVPDALPDGITEELIRAVRERRRFKDLDALDFSAMSQEFTDQAANGLSGWREMASRRGVRRTEGLSEENLLMPALRLIGYRSLRKPQRDRQRSTTAEHRFLDLQEVRYTGEALVPSFGSALRGRLRVMLAWGQPTPEALMARVQQDPSQESLLVAYFGTLSAHARTSLAALSVGRRPMVVLDDAALAYLAARGNQLLDPAMRVLLPFSAVNPYVSEKRGRVAEEMFFGRLEELGSVQNPVGNQVVFGGRGLGKSALLKEAGRKFTAQAPMAHISMALSLDSTYNGTSAQSSAVWNLIGRRLLEEDALPLPKRVRADATLTYDNVLTGIRAWLKADSSRRMLIMLDEADGFFESDSPRFTETRRLRDLSSETNDGVKIVFAGLHSVQRYATLAANNPFSHLSQHPTVIGPLQPQDAANLLLKPLAALGYQFLEPPLVHRILGHCSYQPFLLQMFAHRLLQTMHAKRREAKSGPLHFIAREDVERVQSDKDLQRSITAAFHDTLRLDSRYNMIANVVAHHAHHHGIDARMTHAELRDECTYWWAEGFRELDPDQFRAYLTEMEGLGVLAPDPDHRGWHLRSANALSMIGTLEDVDAQLENTSSRQVTERLTALETRHKSAKSHSHCPLTAAQIADILPGRQVSGSEPGRRNLARVVLGSPATGVHRVTTALRDIAETTGWKMPHVVRRADFERELVSGEPGVSRLVVSDLTVKSPGEQSCLISPELAITRLPDSPGVTRSAVVVAGLEQLSLWASLLSSEQTAAVGVVPLRRFTQHGLRTWSLDQNSFTTEAALQKVAEATGGWPLLIDQLSEQVSRGDSEGAALKSVRSRLDSAEGAADFLAQVGLVRETLRWSVFTAVLEFMTEDGLSFEDLEAAVGAAGLNSGPEAVDAIQILRALQVFDVDSAGLHRPEPVLHACWMRATGA</sequence>
<feature type="compositionally biased region" description="Polar residues" evidence="2">
    <location>
        <begin position="465"/>
        <end position="480"/>
    </location>
</feature>
<proteinExistence type="predicted"/>
<feature type="coiled-coil region" evidence="1">
    <location>
        <begin position="991"/>
        <end position="1064"/>
    </location>
</feature>
<comment type="caution">
    <text evidence="3">The sequence shown here is derived from an EMBL/GenBank/DDBJ whole genome shotgun (WGS) entry which is preliminary data.</text>
</comment>
<accession>A0ABU2W0Z2</accession>